<evidence type="ECO:0000313" key="8">
    <source>
        <dbReference type="EMBL" id="ELW50127.1"/>
    </source>
</evidence>
<evidence type="ECO:0000256" key="3">
    <source>
        <dbReference type="ARBA" id="ARBA00022723"/>
    </source>
</evidence>
<name>L9JLS6_TUPCH</name>
<dbReference type="GO" id="GO:0006826">
    <property type="term" value="P:iron ion transport"/>
    <property type="evidence" value="ECO:0007669"/>
    <property type="project" value="InterPro"/>
</dbReference>
<evidence type="ECO:0000256" key="4">
    <source>
        <dbReference type="ARBA" id="ARBA00023004"/>
    </source>
</evidence>
<dbReference type="InterPro" id="IPR009078">
    <property type="entry name" value="Ferritin-like_SF"/>
</dbReference>
<comment type="similarity">
    <text evidence="1 6">Belongs to the ferritin family.</text>
</comment>
<dbReference type="InterPro" id="IPR009040">
    <property type="entry name" value="Ferritin-like_diiron"/>
</dbReference>
<dbReference type="GO" id="GO:0006879">
    <property type="term" value="P:intracellular iron ion homeostasis"/>
    <property type="evidence" value="ECO:0007669"/>
    <property type="project" value="UniProtKB-KW"/>
</dbReference>
<evidence type="ECO:0000256" key="1">
    <source>
        <dbReference type="ARBA" id="ARBA00007513"/>
    </source>
</evidence>
<dbReference type="GO" id="GO:0008198">
    <property type="term" value="F:ferrous iron binding"/>
    <property type="evidence" value="ECO:0007669"/>
    <property type="project" value="TreeGrafter"/>
</dbReference>
<evidence type="ECO:0000256" key="6">
    <source>
        <dbReference type="RuleBase" id="RU361145"/>
    </source>
</evidence>
<reference evidence="9" key="2">
    <citation type="journal article" date="2013" name="Nat. Commun.">
        <title>Genome of the Chinese tree shrew.</title>
        <authorList>
            <person name="Fan Y."/>
            <person name="Huang Z.Y."/>
            <person name="Cao C.C."/>
            <person name="Chen C.S."/>
            <person name="Chen Y.X."/>
            <person name="Fan D.D."/>
            <person name="He J."/>
            <person name="Hou H.L."/>
            <person name="Hu L."/>
            <person name="Hu X.T."/>
            <person name="Jiang X.T."/>
            <person name="Lai R."/>
            <person name="Lang Y.S."/>
            <person name="Liang B."/>
            <person name="Liao S.G."/>
            <person name="Mu D."/>
            <person name="Ma Y.Y."/>
            <person name="Niu Y.Y."/>
            <person name="Sun X.Q."/>
            <person name="Xia J.Q."/>
            <person name="Xiao J."/>
            <person name="Xiong Z.Q."/>
            <person name="Xu L."/>
            <person name="Yang L."/>
            <person name="Zhang Y."/>
            <person name="Zhao W."/>
            <person name="Zhao X.D."/>
            <person name="Zheng Y.T."/>
            <person name="Zhou J.M."/>
            <person name="Zhu Y.B."/>
            <person name="Zhang G.J."/>
            <person name="Wang J."/>
            <person name="Yao Y.G."/>
        </authorList>
    </citation>
    <scope>NUCLEOTIDE SEQUENCE [LARGE SCALE GENOMIC DNA]</scope>
</reference>
<dbReference type="GO" id="GO:0044754">
    <property type="term" value="C:autolysosome"/>
    <property type="evidence" value="ECO:0007669"/>
    <property type="project" value="UniProtKB-SubCell"/>
</dbReference>
<keyword evidence="3 6" id="KW-0479">Metal-binding</keyword>
<protein>
    <recommendedName>
        <fullName evidence="6">Ferritin</fullName>
    </recommendedName>
</protein>
<dbReference type="InterPro" id="IPR012347">
    <property type="entry name" value="Ferritin-like"/>
</dbReference>
<reference evidence="9" key="1">
    <citation type="submission" date="2012-07" db="EMBL/GenBank/DDBJ databases">
        <title>Genome of the Chinese tree shrew, a rising model animal genetically related to primates.</title>
        <authorList>
            <person name="Zhang G."/>
            <person name="Fan Y."/>
            <person name="Yao Y."/>
            <person name="Huang Z."/>
        </authorList>
    </citation>
    <scope>NUCLEOTIDE SEQUENCE [LARGE SCALE GENOMIC DNA]</scope>
</reference>
<dbReference type="Pfam" id="PF00210">
    <property type="entry name" value="Ferritin"/>
    <property type="match status" value="1"/>
</dbReference>
<dbReference type="InterPro" id="IPR001519">
    <property type="entry name" value="Ferritin"/>
</dbReference>
<dbReference type="Proteomes" id="UP000011518">
    <property type="component" value="Unassembled WGS sequence"/>
</dbReference>
<dbReference type="STRING" id="246437.L9JLS6"/>
<keyword evidence="4 6" id="KW-0408">Iron</keyword>
<comment type="function">
    <text evidence="6">Stores iron in a soluble, non-toxic, readily available form. Important for iron homeostasis. Iron is taken up in the ferrous form and deposited as ferric hydroxides after oxidation.</text>
</comment>
<gene>
    <name evidence="8" type="ORF">TREES_T100016190</name>
</gene>
<feature type="domain" description="Ferritin-like diiron" evidence="7">
    <location>
        <begin position="53"/>
        <end position="135"/>
    </location>
</feature>
<dbReference type="GO" id="GO:0008199">
    <property type="term" value="F:ferric iron binding"/>
    <property type="evidence" value="ECO:0007669"/>
    <property type="project" value="InterPro"/>
</dbReference>
<evidence type="ECO:0000313" key="9">
    <source>
        <dbReference type="Proteomes" id="UP000011518"/>
    </source>
</evidence>
<proteinExistence type="inferred from homology"/>
<organism evidence="8 9">
    <name type="scientific">Tupaia chinensis</name>
    <name type="common">Chinese tree shrew</name>
    <name type="synonym">Tupaia belangeri chinensis</name>
    <dbReference type="NCBI Taxonomy" id="246437"/>
    <lineage>
        <taxon>Eukaryota</taxon>
        <taxon>Metazoa</taxon>
        <taxon>Chordata</taxon>
        <taxon>Craniata</taxon>
        <taxon>Vertebrata</taxon>
        <taxon>Euteleostomi</taxon>
        <taxon>Mammalia</taxon>
        <taxon>Eutheria</taxon>
        <taxon>Euarchontoglires</taxon>
        <taxon>Scandentia</taxon>
        <taxon>Tupaiidae</taxon>
        <taxon>Tupaia</taxon>
    </lineage>
</organism>
<evidence type="ECO:0000256" key="5">
    <source>
        <dbReference type="ARBA" id="ARBA00044942"/>
    </source>
</evidence>
<evidence type="ECO:0000256" key="2">
    <source>
        <dbReference type="ARBA" id="ARBA00022434"/>
    </source>
</evidence>
<dbReference type="InParanoid" id="L9JLS6"/>
<keyword evidence="9" id="KW-1185">Reference proteome</keyword>
<evidence type="ECO:0000259" key="7">
    <source>
        <dbReference type="PROSITE" id="PS50905"/>
    </source>
</evidence>
<keyword evidence="2 6" id="KW-0409">Iron storage</keyword>
<dbReference type="Gene3D" id="1.20.1260.10">
    <property type="match status" value="1"/>
</dbReference>
<dbReference type="SUPFAM" id="SSF47240">
    <property type="entry name" value="Ferritin-like"/>
    <property type="match status" value="1"/>
</dbReference>
<dbReference type="PANTHER" id="PTHR11431">
    <property type="entry name" value="FERRITIN"/>
    <property type="match status" value="1"/>
</dbReference>
<sequence length="135" mass="15178">MTLGQKCVLCNQEDSDAICQEREMVIPCLLGPADTILWLASHYGPTTSSQIHQNDPTEVEAAMNRKVNLHPRASYTYLSLGFYFDPDDVALEGMSHLFRELAEEKLQGTECLLMMQNQHGSCALFQDVQKPSQDK</sequence>
<dbReference type="EMBL" id="KB320987">
    <property type="protein sequence ID" value="ELW50127.1"/>
    <property type="molecule type" value="Genomic_DNA"/>
</dbReference>
<dbReference type="AlphaFoldDB" id="L9JLS6"/>
<dbReference type="InterPro" id="IPR008331">
    <property type="entry name" value="Ferritin_DPS_dom"/>
</dbReference>
<comment type="subcellular location">
    <subcellularLocation>
        <location evidence="5">Autolysosome</location>
    </subcellularLocation>
</comment>
<dbReference type="PANTHER" id="PTHR11431:SF47">
    <property type="entry name" value="FERRITIN LIGHT CHAIN"/>
    <property type="match status" value="1"/>
</dbReference>
<accession>L9JLS6</accession>
<dbReference type="PROSITE" id="PS50905">
    <property type="entry name" value="FERRITIN_LIKE"/>
    <property type="match status" value="1"/>
</dbReference>